<dbReference type="AlphaFoldDB" id="A0A517YPX9"/>
<evidence type="ECO:0000313" key="3">
    <source>
        <dbReference type="EMBL" id="QDU32270.1"/>
    </source>
</evidence>
<protein>
    <submittedName>
        <fullName evidence="3">Uncharacterized protein</fullName>
    </submittedName>
</protein>
<evidence type="ECO:0000256" key="2">
    <source>
        <dbReference type="SAM" id="Phobius"/>
    </source>
</evidence>
<keyword evidence="2" id="KW-0812">Transmembrane</keyword>
<keyword evidence="2" id="KW-0472">Membrane</keyword>
<evidence type="ECO:0000256" key="1">
    <source>
        <dbReference type="SAM" id="MobiDB-lite"/>
    </source>
</evidence>
<evidence type="ECO:0000313" key="4">
    <source>
        <dbReference type="Proteomes" id="UP000317369"/>
    </source>
</evidence>
<proteinExistence type="predicted"/>
<feature type="transmembrane region" description="Helical" evidence="2">
    <location>
        <begin position="27"/>
        <end position="50"/>
    </location>
</feature>
<name>A0A517YPX9_9BACT</name>
<gene>
    <name evidence="3" type="ORF">KS4_03010</name>
</gene>
<sequence>MRTTLAIHRNAQQPQKDPCNKCDQNPWTLIAVLLITILIIALLSAISVTYDNENTVIQDTIWPSDAYNNAAPLPPANTPQIEEPGNATNDLRRPRWIERAVITPQSHEASSQ</sequence>
<dbReference type="EMBL" id="CP036425">
    <property type="protein sequence ID" value="QDU32270.1"/>
    <property type="molecule type" value="Genomic_DNA"/>
</dbReference>
<accession>A0A517YPX9</accession>
<feature type="region of interest" description="Disordered" evidence="1">
    <location>
        <begin position="68"/>
        <end position="94"/>
    </location>
</feature>
<dbReference type="KEGG" id="pcor:KS4_03010"/>
<keyword evidence="2" id="KW-1133">Transmembrane helix</keyword>
<organism evidence="3 4">
    <name type="scientific">Poriferisphaera corsica</name>
    <dbReference type="NCBI Taxonomy" id="2528020"/>
    <lineage>
        <taxon>Bacteria</taxon>
        <taxon>Pseudomonadati</taxon>
        <taxon>Planctomycetota</taxon>
        <taxon>Phycisphaerae</taxon>
        <taxon>Phycisphaerales</taxon>
        <taxon>Phycisphaeraceae</taxon>
        <taxon>Poriferisphaera</taxon>
    </lineage>
</organism>
<dbReference type="Proteomes" id="UP000317369">
    <property type="component" value="Chromosome"/>
</dbReference>
<dbReference type="RefSeq" id="WP_145073556.1">
    <property type="nucleotide sequence ID" value="NZ_CP036425.1"/>
</dbReference>
<reference evidence="3 4" key="1">
    <citation type="submission" date="2019-02" db="EMBL/GenBank/DDBJ databases">
        <title>Deep-cultivation of Planctomycetes and their phenomic and genomic characterization uncovers novel biology.</title>
        <authorList>
            <person name="Wiegand S."/>
            <person name="Jogler M."/>
            <person name="Boedeker C."/>
            <person name="Pinto D."/>
            <person name="Vollmers J."/>
            <person name="Rivas-Marin E."/>
            <person name="Kohn T."/>
            <person name="Peeters S.H."/>
            <person name="Heuer A."/>
            <person name="Rast P."/>
            <person name="Oberbeckmann S."/>
            <person name="Bunk B."/>
            <person name="Jeske O."/>
            <person name="Meyerdierks A."/>
            <person name="Storesund J.E."/>
            <person name="Kallscheuer N."/>
            <person name="Luecker S."/>
            <person name="Lage O.M."/>
            <person name="Pohl T."/>
            <person name="Merkel B.J."/>
            <person name="Hornburger P."/>
            <person name="Mueller R.-W."/>
            <person name="Bruemmer F."/>
            <person name="Labrenz M."/>
            <person name="Spormann A.M."/>
            <person name="Op den Camp H."/>
            <person name="Overmann J."/>
            <person name="Amann R."/>
            <person name="Jetten M.S.M."/>
            <person name="Mascher T."/>
            <person name="Medema M.H."/>
            <person name="Devos D.P."/>
            <person name="Kaster A.-K."/>
            <person name="Ovreas L."/>
            <person name="Rohde M."/>
            <person name="Galperin M.Y."/>
            <person name="Jogler C."/>
        </authorList>
    </citation>
    <scope>NUCLEOTIDE SEQUENCE [LARGE SCALE GENOMIC DNA]</scope>
    <source>
        <strain evidence="3 4">KS4</strain>
    </source>
</reference>
<keyword evidence="4" id="KW-1185">Reference proteome</keyword>